<protein>
    <submittedName>
        <fullName evidence="1">Uncharacterized protein</fullName>
    </submittedName>
</protein>
<name>A0A383BWM7_9ZZZZ</name>
<sequence length="27" mass="3395">MGKKEQERMWDAETHRIYDDTYAKTYK</sequence>
<proteinExistence type="predicted"/>
<reference evidence="1" key="1">
    <citation type="submission" date="2018-05" db="EMBL/GenBank/DDBJ databases">
        <authorList>
            <person name="Lanie J.A."/>
            <person name="Ng W.-L."/>
            <person name="Kazmierczak K.M."/>
            <person name="Andrzejewski T.M."/>
            <person name="Davidsen T.M."/>
            <person name="Wayne K.J."/>
            <person name="Tettelin H."/>
            <person name="Glass J.I."/>
            <person name="Rusch D."/>
            <person name="Podicherti R."/>
            <person name="Tsui H.-C.T."/>
            <person name="Winkler M.E."/>
        </authorList>
    </citation>
    <scope>NUCLEOTIDE SEQUENCE</scope>
</reference>
<dbReference type="AlphaFoldDB" id="A0A383BWM7"/>
<dbReference type="EMBL" id="UINC01203793">
    <property type="protein sequence ID" value="SVE24213.1"/>
    <property type="molecule type" value="Genomic_DNA"/>
</dbReference>
<evidence type="ECO:0000313" key="1">
    <source>
        <dbReference type="EMBL" id="SVE24213.1"/>
    </source>
</evidence>
<accession>A0A383BWM7</accession>
<organism evidence="1">
    <name type="scientific">marine metagenome</name>
    <dbReference type="NCBI Taxonomy" id="408172"/>
    <lineage>
        <taxon>unclassified sequences</taxon>
        <taxon>metagenomes</taxon>
        <taxon>ecological metagenomes</taxon>
    </lineage>
</organism>
<feature type="non-terminal residue" evidence="1">
    <location>
        <position position="27"/>
    </location>
</feature>
<gene>
    <name evidence="1" type="ORF">METZ01_LOCUS477067</name>
</gene>